<proteinExistence type="predicted"/>
<evidence type="ECO:0000313" key="3">
    <source>
        <dbReference type="Proteomes" id="UP000198406"/>
    </source>
</evidence>
<gene>
    <name evidence="2" type="ORF">FisN_20Lu283</name>
</gene>
<organism evidence="2 3">
    <name type="scientific">Fistulifera solaris</name>
    <name type="common">Oleaginous diatom</name>
    <dbReference type="NCBI Taxonomy" id="1519565"/>
    <lineage>
        <taxon>Eukaryota</taxon>
        <taxon>Sar</taxon>
        <taxon>Stramenopiles</taxon>
        <taxon>Ochrophyta</taxon>
        <taxon>Bacillariophyta</taxon>
        <taxon>Bacillariophyceae</taxon>
        <taxon>Bacillariophycidae</taxon>
        <taxon>Naviculales</taxon>
        <taxon>Naviculaceae</taxon>
        <taxon>Fistulifera</taxon>
    </lineage>
</organism>
<comment type="caution">
    <text evidence="2">The sequence shown here is derived from an EMBL/GenBank/DDBJ whole genome shotgun (WGS) entry which is preliminary data.</text>
</comment>
<protein>
    <submittedName>
        <fullName evidence="2">Uncharacterized protein</fullName>
    </submittedName>
</protein>
<sequence>MPSSNPSGSPSSTPSSIPSSTPSSSPSGEPSSAPSEQPSITPSEFPSAYPSEVPSVEPSGAPSIKICEEYERITFNEDGYGNPVSAGSFVSLQWKNHGFRLYAKELSEGTGGYMENGWPRLFDTLQPGNPGVGTPGLAGDFGNVLIVQHQNPKGPKNWQANENGGVIVFDFALAPRGEIEDIGLHNVVKDVKIRVTDAKGLTTDFIVPAQGENKSVTQRLNAFDVSKIEVFMEGPSAVTALGICYDLDGAPSTKVPENLWPTEQPSVQPIPLRKARSLLVKFQVLPRQTVRHQAVLQALHPVLNQARLQVLPRVDLRALAQVSTLVRNLVLLQV</sequence>
<keyword evidence="3" id="KW-1185">Reference proteome</keyword>
<feature type="region of interest" description="Disordered" evidence="1">
    <location>
        <begin position="1"/>
        <end position="61"/>
    </location>
</feature>
<accession>A0A1Z5KRZ1</accession>
<reference evidence="2 3" key="1">
    <citation type="journal article" date="2015" name="Plant Cell">
        <title>Oil accumulation by the oleaginous diatom Fistulifera solaris as revealed by the genome and transcriptome.</title>
        <authorList>
            <person name="Tanaka T."/>
            <person name="Maeda Y."/>
            <person name="Veluchamy A."/>
            <person name="Tanaka M."/>
            <person name="Abida H."/>
            <person name="Marechal E."/>
            <person name="Bowler C."/>
            <person name="Muto M."/>
            <person name="Sunaga Y."/>
            <person name="Tanaka M."/>
            <person name="Yoshino T."/>
            <person name="Taniguchi T."/>
            <person name="Fukuda Y."/>
            <person name="Nemoto M."/>
            <person name="Matsumoto M."/>
            <person name="Wong P.S."/>
            <person name="Aburatani S."/>
            <person name="Fujibuchi W."/>
        </authorList>
    </citation>
    <scope>NUCLEOTIDE SEQUENCE [LARGE SCALE GENOMIC DNA]</scope>
    <source>
        <strain evidence="2 3">JPCC DA0580</strain>
    </source>
</reference>
<dbReference type="Proteomes" id="UP000198406">
    <property type="component" value="Unassembled WGS sequence"/>
</dbReference>
<dbReference type="InParanoid" id="A0A1Z5KRZ1"/>
<name>A0A1Z5KRZ1_FISSO</name>
<evidence type="ECO:0000313" key="2">
    <source>
        <dbReference type="EMBL" id="GAX28957.1"/>
    </source>
</evidence>
<evidence type="ECO:0000256" key="1">
    <source>
        <dbReference type="SAM" id="MobiDB-lite"/>
    </source>
</evidence>
<feature type="compositionally biased region" description="Low complexity" evidence="1">
    <location>
        <begin position="1"/>
        <end position="40"/>
    </location>
</feature>
<dbReference type="AlphaFoldDB" id="A0A1Z5KRZ1"/>
<dbReference type="EMBL" id="BDSP01000283">
    <property type="protein sequence ID" value="GAX28957.1"/>
    <property type="molecule type" value="Genomic_DNA"/>
</dbReference>